<dbReference type="PANTHER" id="PTHR48081:SF25">
    <property type="entry name" value="PUTATIVE (AFU_ORTHOLOGUE AFUA_3G11560)-RELATED"/>
    <property type="match status" value="1"/>
</dbReference>
<evidence type="ECO:0000259" key="3">
    <source>
        <dbReference type="Pfam" id="PF07859"/>
    </source>
</evidence>
<evidence type="ECO:0000256" key="1">
    <source>
        <dbReference type="ARBA" id="ARBA00004685"/>
    </source>
</evidence>
<dbReference type="EMBL" id="PDXB01000054">
    <property type="protein sequence ID" value="RYN17923.1"/>
    <property type="molecule type" value="Genomic_DNA"/>
</dbReference>
<comment type="pathway">
    <text evidence="1">Mycotoxin biosynthesis.</text>
</comment>
<proteinExistence type="predicted"/>
<dbReference type="Pfam" id="PF07859">
    <property type="entry name" value="Abhydrolase_3"/>
    <property type="match status" value="1"/>
</dbReference>
<evidence type="ECO:0000256" key="2">
    <source>
        <dbReference type="ARBA" id="ARBA00022801"/>
    </source>
</evidence>
<organism evidence="4 5">
    <name type="scientific">Alternaria tenuissima</name>
    <dbReference type="NCBI Taxonomy" id="119927"/>
    <lineage>
        <taxon>Eukaryota</taxon>
        <taxon>Fungi</taxon>
        <taxon>Dikarya</taxon>
        <taxon>Ascomycota</taxon>
        <taxon>Pezizomycotina</taxon>
        <taxon>Dothideomycetes</taxon>
        <taxon>Pleosporomycetidae</taxon>
        <taxon>Pleosporales</taxon>
        <taxon>Pleosporineae</taxon>
        <taxon>Pleosporaceae</taxon>
        <taxon>Alternaria</taxon>
        <taxon>Alternaria sect. Alternaria</taxon>
        <taxon>Alternaria alternata complex</taxon>
    </lineage>
</organism>
<sequence>MASWSALAVRLYIKYIRRSKQIFGDAQSMRKNIHDVYINPQSFCPPADRGHDIDVNRVDVDDWPLYRVSLRRILGKDDPSEPRRAMLYIHGGAFYREIDPNHWKFVFQVARETGLDVFVPIYPLIPRPAATAKQVVPGLVNICRQIKQDIVNITGDSAGGALALATMHHMSDVAPDHAKKVQSVVLISPVLDVTFCHPEAQKLDSVDPWLGIDGLQVITPLWSAGTTTSDPLVSPLHVDIARLPPLLLLSGTDDILTSDARRLNARFQRHGSDQCVSGSVQLERFVYVEKAHMIHVYPLLPHWEGEQARKLIMHFVQSHLTQGMIRYDLGELPSKAAHKTMRC</sequence>
<protein>
    <recommendedName>
        <fullName evidence="3">Alpha/beta hydrolase fold-3 domain-containing protein</fullName>
    </recommendedName>
</protein>
<comment type="caution">
    <text evidence="4">The sequence shown here is derived from an EMBL/GenBank/DDBJ whole genome shotgun (WGS) entry which is preliminary data.</text>
</comment>
<dbReference type="Proteomes" id="UP000292340">
    <property type="component" value="Unassembled WGS sequence"/>
</dbReference>
<gene>
    <name evidence="4" type="ORF">AA0115_g11567</name>
</gene>
<dbReference type="SUPFAM" id="SSF53474">
    <property type="entry name" value="alpha/beta-Hydrolases"/>
    <property type="match status" value="1"/>
</dbReference>
<dbReference type="GO" id="GO:0016787">
    <property type="term" value="F:hydrolase activity"/>
    <property type="evidence" value="ECO:0007669"/>
    <property type="project" value="UniProtKB-KW"/>
</dbReference>
<name>A0AB37W3P3_9PLEO</name>
<dbReference type="Gene3D" id="3.40.50.1820">
    <property type="entry name" value="alpha/beta hydrolase"/>
    <property type="match status" value="1"/>
</dbReference>
<keyword evidence="2" id="KW-0378">Hydrolase</keyword>
<accession>A0AB37W3P3</accession>
<evidence type="ECO:0000313" key="4">
    <source>
        <dbReference type="EMBL" id="RYN17923.1"/>
    </source>
</evidence>
<dbReference type="InterPro" id="IPR013094">
    <property type="entry name" value="AB_hydrolase_3"/>
</dbReference>
<dbReference type="InterPro" id="IPR029058">
    <property type="entry name" value="AB_hydrolase_fold"/>
</dbReference>
<reference evidence="4" key="2">
    <citation type="journal article" date="2019" name="bioRxiv">
        <title>Genomics, evolutionary history and diagnostics of the Alternaria alternata species group including apple and Asian pear pathotypes.</title>
        <authorList>
            <person name="Armitage A.D."/>
            <person name="Cockerton H.M."/>
            <person name="Sreenivasaprasad S."/>
            <person name="Woodhall J.W."/>
            <person name="Lane C.R."/>
            <person name="Harrison R.J."/>
            <person name="Clarkson J.P."/>
        </authorList>
    </citation>
    <scope>NUCLEOTIDE SEQUENCE</scope>
    <source>
        <strain evidence="4">FERA 1164</strain>
    </source>
</reference>
<dbReference type="AlphaFoldDB" id="A0AB37W3P3"/>
<evidence type="ECO:0000313" key="5">
    <source>
        <dbReference type="Proteomes" id="UP000292340"/>
    </source>
</evidence>
<reference evidence="4" key="1">
    <citation type="submission" date="2017-10" db="EMBL/GenBank/DDBJ databases">
        <authorList>
            <person name="Armitage A.D."/>
            <person name="Barbara D.J."/>
            <person name="Woodhall J.W."/>
            <person name="Sreenivasaprasad S."/>
            <person name="Lane C.R."/>
            <person name="Clarkson J.P."/>
            <person name="Harrison R.J."/>
        </authorList>
    </citation>
    <scope>NUCLEOTIDE SEQUENCE</scope>
    <source>
        <strain evidence="4">FERA 1164</strain>
    </source>
</reference>
<dbReference type="PANTHER" id="PTHR48081">
    <property type="entry name" value="AB HYDROLASE SUPERFAMILY PROTEIN C4A8.06C"/>
    <property type="match status" value="1"/>
</dbReference>
<dbReference type="InterPro" id="IPR050300">
    <property type="entry name" value="GDXG_lipolytic_enzyme"/>
</dbReference>
<feature type="domain" description="Alpha/beta hydrolase fold-3" evidence="3">
    <location>
        <begin position="86"/>
        <end position="273"/>
    </location>
</feature>